<keyword evidence="3" id="KW-1185">Reference proteome</keyword>
<sequence>MGEAIGVANSLSRRVAEMERRLAEMAGAPAKQKEEEAPVLAKTDLTAIMSPTQRSSELSPVDRGTKGCPSQYAIELTGRGAGTPPVSPAANGTAIA</sequence>
<dbReference type="EMBL" id="JOJR01000369">
    <property type="protein sequence ID" value="RCN38889.1"/>
    <property type="molecule type" value="Genomic_DNA"/>
</dbReference>
<evidence type="ECO:0000313" key="3">
    <source>
        <dbReference type="Proteomes" id="UP000252519"/>
    </source>
</evidence>
<comment type="caution">
    <text evidence="2">The sequence shown here is derived from an EMBL/GenBank/DDBJ whole genome shotgun (WGS) entry which is preliminary data.</text>
</comment>
<feature type="compositionally biased region" description="Polar residues" evidence="1">
    <location>
        <begin position="49"/>
        <end position="58"/>
    </location>
</feature>
<protein>
    <submittedName>
        <fullName evidence="2">Uncharacterized protein</fullName>
    </submittedName>
</protein>
<accession>A0A368G6G9</accession>
<evidence type="ECO:0000313" key="2">
    <source>
        <dbReference type="EMBL" id="RCN38889.1"/>
    </source>
</evidence>
<dbReference type="AlphaFoldDB" id="A0A368G6G9"/>
<feature type="region of interest" description="Disordered" evidence="1">
    <location>
        <begin position="46"/>
        <end position="96"/>
    </location>
</feature>
<gene>
    <name evidence="2" type="ORF">ANCCAN_15183</name>
</gene>
<organism evidence="2 3">
    <name type="scientific">Ancylostoma caninum</name>
    <name type="common">Dog hookworm</name>
    <dbReference type="NCBI Taxonomy" id="29170"/>
    <lineage>
        <taxon>Eukaryota</taxon>
        <taxon>Metazoa</taxon>
        <taxon>Ecdysozoa</taxon>
        <taxon>Nematoda</taxon>
        <taxon>Chromadorea</taxon>
        <taxon>Rhabditida</taxon>
        <taxon>Rhabditina</taxon>
        <taxon>Rhabditomorpha</taxon>
        <taxon>Strongyloidea</taxon>
        <taxon>Ancylostomatidae</taxon>
        <taxon>Ancylostomatinae</taxon>
        <taxon>Ancylostoma</taxon>
    </lineage>
</organism>
<dbReference type="Proteomes" id="UP000252519">
    <property type="component" value="Unassembled WGS sequence"/>
</dbReference>
<reference evidence="2 3" key="1">
    <citation type="submission" date="2014-10" db="EMBL/GenBank/DDBJ databases">
        <title>Draft genome of the hookworm Ancylostoma caninum.</title>
        <authorList>
            <person name="Mitreva M."/>
        </authorList>
    </citation>
    <scope>NUCLEOTIDE SEQUENCE [LARGE SCALE GENOMIC DNA]</scope>
    <source>
        <strain evidence="2 3">Baltimore</strain>
    </source>
</reference>
<proteinExistence type="predicted"/>
<name>A0A368G6G9_ANCCA</name>
<evidence type="ECO:0000256" key="1">
    <source>
        <dbReference type="SAM" id="MobiDB-lite"/>
    </source>
</evidence>